<dbReference type="GO" id="GO:0016655">
    <property type="term" value="F:oxidoreductase activity, acting on NAD(P)H, quinone or similar compound as acceptor"/>
    <property type="evidence" value="ECO:0007669"/>
    <property type="project" value="InterPro"/>
</dbReference>
<evidence type="ECO:0000256" key="4">
    <source>
        <dbReference type="ARBA" id="ARBA00023027"/>
    </source>
</evidence>
<dbReference type="InterPro" id="IPR023048">
    <property type="entry name" value="NADH:quinone_OxRdtase_FMN_depd"/>
</dbReference>
<keyword evidence="1 6" id="KW-0285">Flavoprotein</keyword>
<accession>A0A1T5P8G2</accession>
<evidence type="ECO:0000259" key="7">
    <source>
        <dbReference type="Pfam" id="PF02525"/>
    </source>
</evidence>
<comment type="subunit">
    <text evidence="6">Homodimer.</text>
</comment>
<evidence type="ECO:0000256" key="1">
    <source>
        <dbReference type="ARBA" id="ARBA00022630"/>
    </source>
</evidence>
<keyword evidence="4 6" id="KW-0520">NAD</keyword>
<dbReference type="HAMAP" id="MF_01216">
    <property type="entry name" value="Azoreductase_type1"/>
    <property type="match status" value="1"/>
</dbReference>
<dbReference type="GO" id="GO:0016652">
    <property type="term" value="F:oxidoreductase activity, acting on NAD(P)H as acceptor"/>
    <property type="evidence" value="ECO:0007669"/>
    <property type="project" value="UniProtKB-UniRule"/>
</dbReference>
<evidence type="ECO:0000313" key="8">
    <source>
        <dbReference type="EMBL" id="SKD09040.1"/>
    </source>
</evidence>
<evidence type="ECO:0000256" key="6">
    <source>
        <dbReference type="HAMAP-Rule" id="MF_01216"/>
    </source>
</evidence>
<feature type="domain" description="Flavodoxin-like fold" evidence="7">
    <location>
        <begin position="2"/>
        <end position="195"/>
    </location>
</feature>
<evidence type="ECO:0000256" key="3">
    <source>
        <dbReference type="ARBA" id="ARBA00023002"/>
    </source>
</evidence>
<dbReference type="GO" id="GO:0009055">
    <property type="term" value="F:electron transfer activity"/>
    <property type="evidence" value="ECO:0007669"/>
    <property type="project" value="UniProtKB-UniRule"/>
</dbReference>
<evidence type="ECO:0000256" key="2">
    <source>
        <dbReference type="ARBA" id="ARBA00022643"/>
    </source>
</evidence>
<dbReference type="EC" id="1.7.1.17" evidence="6"/>
<keyword evidence="9" id="KW-1185">Reference proteome</keyword>
<gene>
    <name evidence="6" type="primary">azoR</name>
    <name evidence="8" type="ORF">SAMN05660461_4918</name>
</gene>
<dbReference type="GO" id="GO:0010181">
    <property type="term" value="F:FMN binding"/>
    <property type="evidence" value="ECO:0007669"/>
    <property type="project" value="UniProtKB-UniRule"/>
</dbReference>
<comment type="similarity">
    <text evidence="6">Belongs to the azoreductase type 1 family.</text>
</comment>
<dbReference type="SUPFAM" id="SSF52218">
    <property type="entry name" value="Flavoproteins"/>
    <property type="match status" value="1"/>
</dbReference>
<reference evidence="9" key="1">
    <citation type="submission" date="2017-02" db="EMBL/GenBank/DDBJ databases">
        <authorList>
            <person name="Varghese N."/>
            <person name="Submissions S."/>
        </authorList>
    </citation>
    <scope>NUCLEOTIDE SEQUENCE [LARGE SCALE GENOMIC DNA]</scope>
    <source>
        <strain evidence="9">DSM 18108</strain>
    </source>
</reference>
<comment type="caution">
    <text evidence="6">Lacks conserved residue(s) required for the propagation of feature annotation.</text>
</comment>
<keyword evidence="2 6" id="KW-0288">FMN</keyword>
<dbReference type="EMBL" id="FUZZ01000004">
    <property type="protein sequence ID" value="SKD09040.1"/>
    <property type="molecule type" value="Genomic_DNA"/>
</dbReference>
<comment type="catalytic activity">
    <reaction evidence="5">
        <text>N,N-dimethyl-1,4-phenylenediamine + anthranilate + 2 NAD(+) = 2-(4-dimethylaminophenyl)diazenylbenzoate + 2 NADH + 2 H(+)</text>
        <dbReference type="Rhea" id="RHEA:55872"/>
        <dbReference type="ChEBI" id="CHEBI:15378"/>
        <dbReference type="ChEBI" id="CHEBI:15783"/>
        <dbReference type="ChEBI" id="CHEBI:16567"/>
        <dbReference type="ChEBI" id="CHEBI:57540"/>
        <dbReference type="ChEBI" id="CHEBI:57945"/>
        <dbReference type="ChEBI" id="CHEBI:71579"/>
        <dbReference type="EC" id="1.7.1.17"/>
    </reaction>
    <physiologicalReaction direction="right-to-left" evidence="5">
        <dbReference type="Rhea" id="RHEA:55874"/>
    </physiologicalReaction>
</comment>
<sequence>MKKILEIVSSARGAASNSTQLSSAIIEKLKTQYPGSTVTQRDLVKKKYPHLEESHLTAFFAPPQNESEAYKTAIQHSDEAIAELEAADIIVIGVPIYNFNIPSALKAWIDHIVRAGRTFSYGAGRPEGLLKNKKVYLAIASGGVFSEGPMKAMDYAEPYLKWILGFIGVHDVTTFRVEGVSLPELRETALQKGLESVVV</sequence>
<keyword evidence="3 6" id="KW-0560">Oxidoreductase</keyword>
<protein>
    <recommendedName>
        <fullName evidence="6">FMN dependent NADH:quinone oxidoreductase</fullName>
        <ecNumber evidence="6">1.6.5.-</ecNumber>
    </recommendedName>
    <alternativeName>
        <fullName evidence="6">Azo-dye reductase</fullName>
    </alternativeName>
    <alternativeName>
        <fullName evidence="6">FMN-dependent NADH-azo compound oxidoreductase</fullName>
    </alternativeName>
    <alternativeName>
        <fullName evidence="6">FMN-dependent NADH-azoreductase</fullName>
        <ecNumber evidence="6">1.7.1.17</ecNumber>
    </alternativeName>
</protein>
<organism evidence="8 9">
    <name type="scientific">Chitinophaga ginsengisegetis</name>
    <dbReference type="NCBI Taxonomy" id="393003"/>
    <lineage>
        <taxon>Bacteria</taxon>
        <taxon>Pseudomonadati</taxon>
        <taxon>Bacteroidota</taxon>
        <taxon>Chitinophagia</taxon>
        <taxon>Chitinophagales</taxon>
        <taxon>Chitinophagaceae</taxon>
        <taxon>Chitinophaga</taxon>
    </lineage>
</organism>
<dbReference type="RefSeq" id="WP_079472184.1">
    <property type="nucleotide sequence ID" value="NZ_FUZZ01000004.1"/>
</dbReference>
<dbReference type="InterPro" id="IPR050104">
    <property type="entry name" value="FMN-dep_NADH:Q_OxRdtase_AzoR1"/>
</dbReference>
<proteinExistence type="inferred from homology"/>
<evidence type="ECO:0000256" key="5">
    <source>
        <dbReference type="ARBA" id="ARBA00048542"/>
    </source>
</evidence>
<evidence type="ECO:0000313" key="9">
    <source>
        <dbReference type="Proteomes" id="UP000190166"/>
    </source>
</evidence>
<dbReference type="Proteomes" id="UP000190166">
    <property type="component" value="Unassembled WGS sequence"/>
</dbReference>
<dbReference type="EC" id="1.6.5.-" evidence="6"/>
<name>A0A1T5P8G2_9BACT</name>
<dbReference type="PANTHER" id="PTHR43741">
    <property type="entry name" value="FMN-DEPENDENT NADH-AZOREDUCTASE 1"/>
    <property type="match status" value="1"/>
</dbReference>
<dbReference type="Gene3D" id="3.40.50.360">
    <property type="match status" value="1"/>
</dbReference>
<dbReference type="AlphaFoldDB" id="A0A1T5P8G2"/>
<comment type="catalytic activity">
    <reaction evidence="6">
        <text>2 a quinone + NADH + H(+) = 2 a 1,4-benzosemiquinone + NAD(+)</text>
        <dbReference type="Rhea" id="RHEA:65952"/>
        <dbReference type="ChEBI" id="CHEBI:15378"/>
        <dbReference type="ChEBI" id="CHEBI:57540"/>
        <dbReference type="ChEBI" id="CHEBI:57945"/>
        <dbReference type="ChEBI" id="CHEBI:132124"/>
        <dbReference type="ChEBI" id="CHEBI:134225"/>
    </reaction>
</comment>
<dbReference type="Pfam" id="PF02525">
    <property type="entry name" value="Flavodoxin_2"/>
    <property type="match status" value="1"/>
</dbReference>
<feature type="binding site" evidence="6">
    <location>
        <begin position="16"/>
        <end position="18"/>
    </location>
    <ligand>
        <name>FMN</name>
        <dbReference type="ChEBI" id="CHEBI:58210"/>
    </ligand>
</feature>
<comment type="cofactor">
    <cofactor evidence="6">
        <name>FMN</name>
        <dbReference type="ChEBI" id="CHEBI:58210"/>
    </cofactor>
    <text evidence="6">Binds 1 FMN per subunit.</text>
</comment>
<comment type="function">
    <text evidence="6">Also exhibits azoreductase activity. Catalyzes the reductive cleavage of the azo bond in aromatic azo compounds to the corresponding amines.</text>
</comment>
<dbReference type="PANTHER" id="PTHR43741:SF4">
    <property type="entry name" value="FMN-DEPENDENT NADH:QUINONE OXIDOREDUCTASE"/>
    <property type="match status" value="1"/>
</dbReference>
<feature type="binding site" evidence="6">
    <location>
        <position position="10"/>
    </location>
    <ligand>
        <name>FMN</name>
        <dbReference type="ChEBI" id="CHEBI:58210"/>
    </ligand>
</feature>
<dbReference type="InterPro" id="IPR029039">
    <property type="entry name" value="Flavoprotein-like_sf"/>
</dbReference>
<comment type="function">
    <text evidence="6">Quinone reductase that provides resistance to thiol-specific stress caused by electrophilic quinones.</text>
</comment>
<dbReference type="InterPro" id="IPR003680">
    <property type="entry name" value="Flavodoxin_fold"/>
</dbReference>